<feature type="region of interest" description="Disordered" evidence="1">
    <location>
        <begin position="140"/>
        <end position="174"/>
    </location>
</feature>
<feature type="region of interest" description="Disordered" evidence="1">
    <location>
        <begin position="191"/>
        <end position="278"/>
    </location>
</feature>
<gene>
    <name evidence="3" type="ORF">DERYTH_LOCUS10819</name>
</gene>
<feature type="compositionally biased region" description="Basic residues" evidence="1">
    <location>
        <begin position="194"/>
        <end position="243"/>
    </location>
</feature>
<comment type="caution">
    <text evidence="3">The sequence shown here is derived from an EMBL/GenBank/DDBJ whole genome shotgun (WGS) entry which is preliminary data.</text>
</comment>
<feature type="signal peptide" evidence="2">
    <location>
        <begin position="1"/>
        <end position="25"/>
    </location>
</feature>
<accession>A0A9N9E7B3</accession>
<dbReference type="Proteomes" id="UP000789405">
    <property type="component" value="Unassembled WGS sequence"/>
</dbReference>
<feature type="compositionally biased region" description="Polar residues" evidence="1">
    <location>
        <begin position="256"/>
        <end position="266"/>
    </location>
</feature>
<organism evidence="3 4">
    <name type="scientific">Dentiscutata erythropus</name>
    <dbReference type="NCBI Taxonomy" id="1348616"/>
    <lineage>
        <taxon>Eukaryota</taxon>
        <taxon>Fungi</taxon>
        <taxon>Fungi incertae sedis</taxon>
        <taxon>Mucoromycota</taxon>
        <taxon>Glomeromycotina</taxon>
        <taxon>Glomeromycetes</taxon>
        <taxon>Diversisporales</taxon>
        <taxon>Gigasporaceae</taxon>
        <taxon>Dentiscutata</taxon>
    </lineage>
</organism>
<keyword evidence="2" id="KW-0732">Signal</keyword>
<dbReference type="AlphaFoldDB" id="A0A9N9E7B3"/>
<evidence type="ECO:0000313" key="4">
    <source>
        <dbReference type="Proteomes" id="UP000789405"/>
    </source>
</evidence>
<name>A0A9N9E7B3_9GLOM</name>
<sequence>MRLKIWNLFVVAACIIVLGTHDVDSLFDNICTSTGVDSIASLKNIRNDGISLEIRDFDPTGYIIFKVDAGDEQIINIALWGEVMMAKGELHVGTLEPIVGHAYVHGCDGYPQSTITNYYEFENKSQITYEWIAPNTTTISKKDTQNQSKRGLSHKQSHKCSTPNHHHHHHGKGCKECKECSLKHHKHCISDHDHKKHNHHNHKKHNHNNHKHNHHKHKKHNHHNHHGHKTHHKSHDTGRKKASKQTGDKSRHEVTQSKSDTNTSLPYSVEDSGVNPSNFSGSLPSTPFYFKGIAIFASNPTQAIVFSSDTMYINGNIPVDYDSSDFDTPNNDNNPVSSSAASFNNFKIFDINLALLVLLTGFSSIILF</sequence>
<feature type="chain" id="PRO_5040373222" evidence="2">
    <location>
        <begin position="26"/>
        <end position="368"/>
    </location>
</feature>
<evidence type="ECO:0000313" key="3">
    <source>
        <dbReference type="EMBL" id="CAG8663059.1"/>
    </source>
</evidence>
<feature type="compositionally biased region" description="Polar residues" evidence="1">
    <location>
        <begin position="140"/>
        <end position="150"/>
    </location>
</feature>
<dbReference type="EMBL" id="CAJVPY010006451">
    <property type="protein sequence ID" value="CAG8663059.1"/>
    <property type="molecule type" value="Genomic_DNA"/>
</dbReference>
<protein>
    <submittedName>
        <fullName evidence="3">16086_t:CDS:1</fullName>
    </submittedName>
</protein>
<evidence type="ECO:0000256" key="1">
    <source>
        <dbReference type="SAM" id="MobiDB-lite"/>
    </source>
</evidence>
<feature type="compositionally biased region" description="Basic residues" evidence="1">
    <location>
        <begin position="151"/>
        <end position="172"/>
    </location>
</feature>
<keyword evidence="4" id="KW-1185">Reference proteome</keyword>
<proteinExistence type="predicted"/>
<reference evidence="3" key="1">
    <citation type="submission" date="2021-06" db="EMBL/GenBank/DDBJ databases">
        <authorList>
            <person name="Kallberg Y."/>
            <person name="Tangrot J."/>
            <person name="Rosling A."/>
        </authorList>
    </citation>
    <scope>NUCLEOTIDE SEQUENCE</scope>
    <source>
        <strain evidence="3">MA453B</strain>
    </source>
</reference>
<evidence type="ECO:0000256" key="2">
    <source>
        <dbReference type="SAM" id="SignalP"/>
    </source>
</evidence>
<feature type="compositionally biased region" description="Basic and acidic residues" evidence="1">
    <location>
        <begin position="246"/>
        <end position="255"/>
    </location>
</feature>
<dbReference type="OrthoDB" id="2440474at2759"/>